<dbReference type="Pfam" id="PF07676">
    <property type="entry name" value="PD40"/>
    <property type="match status" value="2"/>
</dbReference>
<organism evidence="2 3">
    <name type="scientific">Rufibacter roseus</name>
    <dbReference type="NCBI Taxonomy" id="1567108"/>
    <lineage>
        <taxon>Bacteria</taxon>
        <taxon>Pseudomonadati</taxon>
        <taxon>Bacteroidota</taxon>
        <taxon>Cytophagia</taxon>
        <taxon>Cytophagales</taxon>
        <taxon>Hymenobacteraceae</taxon>
        <taxon>Rufibacter</taxon>
    </lineage>
</organism>
<comment type="caution">
    <text evidence="2">The sequence shown here is derived from an EMBL/GenBank/DDBJ whole genome shotgun (WGS) entry which is preliminary data.</text>
</comment>
<protein>
    <submittedName>
        <fullName evidence="2">PD40 domain-containing protein</fullName>
    </submittedName>
</protein>
<proteinExistence type="inferred from homology"/>
<dbReference type="InterPro" id="IPR011042">
    <property type="entry name" value="6-blade_b-propeller_TolB-like"/>
</dbReference>
<dbReference type="SUPFAM" id="SSF82171">
    <property type="entry name" value="DPP6 N-terminal domain-like"/>
    <property type="match status" value="1"/>
</dbReference>
<dbReference type="EMBL" id="JBHSYQ010000003">
    <property type="protein sequence ID" value="MFC6997819.1"/>
    <property type="molecule type" value="Genomic_DNA"/>
</dbReference>
<accession>A0ABW2DJ28</accession>
<sequence length="352" mass="39042">MKNILTLLLLICIFSCKDHQDEPQPVPEIQQLTNHTKNIYQVRISPDGSTIFYTIYKNQPNGDLHTEIYSIKSDGSNQKKILTYPNHLSYAPIVSANGKLLAFETMTYANSGNVSDLHLVNSDGSNLRKVISANTTFFPYSFADDDKTLVYGKNMSIGNCSCNTIWKTNLNGTQNKMISSKGVVVDVTSDKELFLVDDYVGNAYLMDAEGNNFTNLAPAIPVKISPLKTFVALRKSVTASGTTNPTLPQSWQVFGSGMSGTDFKQLTTSTAQNYPIDFFPDGSRILFTSMDYSAPDKLAELYSVTLDGSEVKRLTDNEFRETAIGFLEKKNKVLFTSSKDGKVNLYVLNLKE</sequence>
<keyword evidence="3" id="KW-1185">Reference proteome</keyword>
<evidence type="ECO:0000256" key="1">
    <source>
        <dbReference type="ARBA" id="ARBA00009820"/>
    </source>
</evidence>
<dbReference type="Gene3D" id="2.120.10.30">
    <property type="entry name" value="TolB, C-terminal domain"/>
    <property type="match status" value="2"/>
</dbReference>
<reference evidence="3" key="1">
    <citation type="journal article" date="2019" name="Int. J. Syst. Evol. Microbiol.">
        <title>The Global Catalogue of Microorganisms (GCM) 10K type strain sequencing project: providing services to taxonomists for standard genome sequencing and annotation.</title>
        <authorList>
            <consortium name="The Broad Institute Genomics Platform"/>
            <consortium name="The Broad Institute Genome Sequencing Center for Infectious Disease"/>
            <person name="Wu L."/>
            <person name="Ma J."/>
        </authorList>
    </citation>
    <scope>NUCLEOTIDE SEQUENCE [LARGE SCALE GENOMIC DNA]</scope>
    <source>
        <strain evidence="3">CGMCC 4.7393</strain>
    </source>
</reference>
<dbReference type="Proteomes" id="UP001596405">
    <property type="component" value="Unassembled WGS sequence"/>
</dbReference>
<evidence type="ECO:0000313" key="2">
    <source>
        <dbReference type="EMBL" id="MFC6997819.1"/>
    </source>
</evidence>
<evidence type="ECO:0000313" key="3">
    <source>
        <dbReference type="Proteomes" id="UP001596405"/>
    </source>
</evidence>
<dbReference type="PANTHER" id="PTHR36842:SF1">
    <property type="entry name" value="PROTEIN TOLB"/>
    <property type="match status" value="1"/>
</dbReference>
<name>A0ABW2DJ28_9BACT</name>
<gene>
    <name evidence="2" type="ORF">ACFQHR_09285</name>
</gene>
<comment type="similarity">
    <text evidence="1">Belongs to the TolB family.</text>
</comment>
<dbReference type="RefSeq" id="WP_066618438.1">
    <property type="nucleotide sequence ID" value="NZ_JBHSYQ010000003.1"/>
</dbReference>
<dbReference type="InterPro" id="IPR011659">
    <property type="entry name" value="WD40"/>
</dbReference>
<dbReference type="PANTHER" id="PTHR36842">
    <property type="entry name" value="PROTEIN TOLB HOMOLOG"/>
    <property type="match status" value="1"/>
</dbReference>